<evidence type="ECO:0000256" key="2">
    <source>
        <dbReference type="ARBA" id="ARBA00022525"/>
    </source>
</evidence>
<comment type="caution">
    <text evidence="3">The sequence shown here is derived from an EMBL/GenBank/DDBJ whole genome shotgun (WGS) entry which is preliminary data.</text>
</comment>
<dbReference type="Gene3D" id="2.40.50.120">
    <property type="match status" value="1"/>
</dbReference>
<name>A0A8B6BQY7_MYTGA</name>
<dbReference type="SUPFAM" id="SSF50242">
    <property type="entry name" value="TIMP-like"/>
    <property type="match status" value="1"/>
</dbReference>
<evidence type="ECO:0000313" key="3">
    <source>
        <dbReference type="EMBL" id="VDH93813.1"/>
    </source>
</evidence>
<protein>
    <submittedName>
        <fullName evidence="3">Uncharacterized protein</fullName>
    </submittedName>
</protein>
<dbReference type="Pfam" id="PF00965">
    <property type="entry name" value="TIMP"/>
    <property type="match status" value="1"/>
</dbReference>
<dbReference type="GO" id="GO:0008191">
    <property type="term" value="F:metalloendopeptidase inhibitor activity"/>
    <property type="evidence" value="ECO:0007669"/>
    <property type="project" value="InterPro"/>
</dbReference>
<dbReference type="Proteomes" id="UP000596742">
    <property type="component" value="Unassembled WGS sequence"/>
</dbReference>
<keyword evidence="4" id="KW-1185">Reference proteome</keyword>
<evidence type="ECO:0000256" key="1">
    <source>
        <dbReference type="ARBA" id="ARBA00004613"/>
    </source>
</evidence>
<reference evidence="3" key="1">
    <citation type="submission" date="2018-11" db="EMBL/GenBank/DDBJ databases">
        <authorList>
            <person name="Alioto T."/>
            <person name="Alioto T."/>
        </authorList>
    </citation>
    <scope>NUCLEOTIDE SEQUENCE</scope>
</reference>
<dbReference type="InterPro" id="IPR001820">
    <property type="entry name" value="TIMP"/>
</dbReference>
<organism evidence="3 4">
    <name type="scientific">Mytilus galloprovincialis</name>
    <name type="common">Mediterranean mussel</name>
    <dbReference type="NCBI Taxonomy" id="29158"/>
    <lineage>
        <taxon>Eukaryota</taxon>
        <taxon>Metazoa</taxon>
        <taxon>Spiralia</taxon>
        <taxon>Lophotrochozoa</taxon>
        <taxon>Mollusca</taxon>
        <taxon>Bivalvia</taxon>
        <taxon>Autobranchia</taxon>
        <taxon>Pteriomorphia</taxon>
        <taxon>Mytilida</taxon>
        <taxon>Mytiloidea</taxon>
        <taxon>Mytilidae</taxon>
        <taxon>Mytilinae</taxon>
        <taxon>Mytilus</taxon>
    </lineage>
</organism>
<gene>
    <name evidence="3" type="ORF">MGAL_10B092205B</name>
</gene>
<sequence>MYDTLSNKTTLVTPKGSYMCGPVVLNVGSSYFLSVSVYGEKMHHNLCQLQVEVSSASNKLLVGLAGKYQENCDCEVCFVVLAYVGCYKAKLYSLINVT</sequence>
<proteinExistence type="predicted"/>
<dbReference type="GO" id="GO:0005576">
    <property type="term" value="C:extracellular region"/>
    <property type="evidence" value="ECO:0007669"/>
    <property type="project" value="UniProtKB-SubCell"/>
</dbReference>
<evidence type="ECO:0000313" key="4">
    <source>
        <dbReference type="Proteomes" id="UP000596742"/>
    </source>
</evidence>
<keyword evidence="2" id="KW-0964">Secreted</keyword>
<comment type="subcellular location">
    <subcellularLocation>
        <location evidence="1">Secreted</location>
    </subcellularLocation>
</comment>
<accession>A0A8B6BQY7</accession>
<dbReference type="InterPro" id="IPR008993">
    <property type="entry name" value="TIMP-like_OB-fold"/>
</dbReference>
<dbReference type="EMBL" id="UYJE01000508">
    <property type="protein sequence ID" value="VDH93813.1"/>
    <property type="molecule type" value="Genomic_DNA"/>
</dbReference>
<dbReference type="AlphaFoldDB" id="A0A8B6BQY7"/>